<evidence type="ECO:0000256" key="13">
    <source>
        <dbReference type="PIRSR" id="PIRSR001400-1"/>
    </source>
</evidence>
<dbReference type="SFLD" id="SFLDF00002">
    <property type="entry name" value="enolase"/>
    <property type="match status" value="1"/>
</dbReference>
<accession>A0A542W2V1</accession>
<dbReference type="GO" id="GO:0000015">
    <property type="term" value="C:phosphopyruvate hydratase complex"/>
    <property type="evidence" value="ECO:0007669"/>
    <property type="project" value="InterPro"/>
</dbReference>
<dbReference type="AlphaFoldDB" id="A0A542W2V1"/>
<keyword evidence="7 12" id="KW-0479">Metal-binding</keyword>
<evidence type="ECO:0000256" key="7">
    <source>
        <dbReference type="ARBA" id="ARBA00022723"/>
    </source>
</evidence>
<dbReference type="CDD" id="cd03313">
    <property type="entry name" value="enolase"/>
    <property type="match status" value="1"/>
</dbReference>
<feature type="binding site" evidence="12">
    <location>
        <position position="339"/>
    </location>
    <ligand>
        <name>(2R)-2-phosphoglycerate</name>
        <dbReference type="ChEBI" id="CHEBI:58289"/>
    </ligand>
</feature>
<dbReference type="Pfam" id="PF00113">
    <property type="entry name" value="Enolase_C"/>
    <property type="match status" value="1"/>
</dbReference>
<dbReference type="NCBIfam" id="TIGR01060">
    <property type="entry name" value="eno"/>
    <property type="match status" value="1"/>
</dbReference>
<evidence type="ECO:0000256" key="11">
    <source>
        <dbReference type="ARBA" id="ARBA00045763"/>
    </source>
</evidence>
<feature type="binding site" evidence="12">
    <location>
        <position position="163"/>
    </location>
    <ligand>
        <name>(2R)-2-phosphoglycerate</name>
        <dbReference type="ChEBI" id="CHEBI:58289"/>
    </ligand>
</feature>
<evidence type="ECO:0000313" key="18">
    <source>
        <dbReference type="EMBL" id="TQL17915.1"/>
    </source>
</evidence>
<feature type="active site" description="Proton acceptor" evidence="12 13">
    <location>
        <position position="339"/>
    </location>
</feature>
<evidence type="ECO:0000256" key="6">
    <source>
        <dbReference type="ARBA" id="ARBA00022525"/>
    </source>
</evidence>
<dbReference type="SUPFAM" id="SSF51604">
    <property type="entry name" value="Enolase C-terminal domain-like"/>
    <property type="match status" value="1"/>
</dbReference>
<comment type="subcellular location">
    <subcellularLocation>
        <location evidence="12">Cytoplasm</location>
    </subcellularLocation>
    <subcellularLocation>
        <location evidence="12">Secreted</location>
    </subcellularLocation>
    <subcellularLocation>
        <location evidence="12">Cell surface</location>
    </subcellularLocation>
    <text evidence="12">Fractions of enolase are present in both the cytoplasm and on the cell surface.</text>
</comment>
<feature type="binding site" evidence="12 15">
    <location>
        <position position="314"/>
    </location>
    <ligand>
        <name>Mg(2+)</name>
        <dbReference type="ChEBI" id="CHEBI:18420"/>
    </ligand>
</feature>
<dbReference type="SFLD" id="SFLDS00001">
    <property type="entry name" value="Enolase"/>
    <property type="match status" value="1"/>
</dbReference>
<dbReference type="EC" id="4.2.1.11" evidence="3 12"/>
<keyword evidence="6 12" id="KW-0964">Secreted</keyword>
<comment type="similarity">
    <text evidence="2 12">Belongs to the enolase family.</text>
</comment>
<dbReference type="GO" id="GO:0006096">
    <property type="term" value="P:glycolytic process"/>
    <property type="evidence" value="ECO:0007669"/>
    <property type="project" value="UniProtKB-UniRule"/>
</dbReference>
<dbReference type="InterPro" id="IPR020809">
    <property type="entry name" value="Enolase_CS"/>
</dbReference>
<keyword evidence="10 12" id="KW-0456">Lyase</keyword>
<evidence type="ECO:0000256" key="8">
    <source>
        <dbReference type="ARBA" id="ARBA00022842"/>
    </source>
</evidence>
<organism evidence="18 19">
    <name type="scientific">Zymomonas mobilis</name>
    <dbReference type="NCBI Taxonomy" id="542"/>
    <lineage>
        <taxon>Bacteria</taxon>
        <taxon>Pseudomonadati</taxon>
        <taxon>Pseudomonadota</taxon>
        <taxon>Alphaproteobacteria</taxon>
        <taxon>Sphingomonadales</taxon>
        <taxon>Zymomonadaceae</taxon>
        <taxon>Zymomonas</taxon>
    </lineage>
</organism>
<dbReference type="InterPro" id="IPR000941">
    <property type="entry name" value="Enolase"/>
</dbReference>
<sequence length="429" mass="45704">MTAIVSIHGRQVVDSRGNPTVEVDVTLEDGSFGRAAVPSGASTGVHEAVELRDGDKTRWGGKGVTKAVHAVNNEIADAIIGLEAEDQELIDQTMIALDGTPNKGKFGANAILGVSLAVAKAAAEARGLPLYRYVGGTAAHVLPVPMMNIVNGGMHADNPIDFQEFMIAPVGASSINEAVRIGTEVFHTLKKELSAKGMNTNVGDEGGFAPSLDSASSALDFIVDSISKAGYKPGEDVFIALDAASSEFYNKEQNIYDLKGEGRKLTSAQLVDYYVELCGKYPIYSIEDGLAEDDFEGWKILTEKLGDKVQLVGDDLFVTNVKRLSDGIKRGMANSLLVKFNQIGSLSETLAAVNMANDASYTAVMSHRSGETEDTTIADLAVATNCGQIKTGSLCRSERIAKYNQLMRIEEELGSVAKYAGRSVLRNAK</sequence>
<evidence type="ECO:0000313" key="19">
    <source>
        <dbReference type="Proteomes" id="UP000316887"/>
    </source>
</evidence>
<evidence type="ECO:0000256" key="10">
    <source>
        <dbReference type="ARBA" id="ARBA00023239"/>
    </source>
</evidence>
<feature type="domain" description="Enolase N-terminal" evidence="17">
    <location>
        <begin position="4"/>
        <end position="134"/>
    </location>
</feature>
<evidence type="ECO:0000256" key="5">
    <source>
        <dbReference type="ARBA" id="ARBA00022490"/>
    </source>
</evidence>
<feature type="binding site" evidence="14">
    <location>
        <position position="164"/>
    </location>
    <ligand>
        <name>substrate</name>
    </ligand>
</feature>
<dbReference type="InterPro" id="IPR020811">
    <property type="entry name" value="Enolase_N"/>
</dbReference>
<comment type="cofactor">
    <cofactor evidence="12">
        <name>Mg(2+)</name>
        <dbReference type="ChEBI" id="CHEBI:18420"/>
    </cofactor>
    <text evidence="12">Binds a second Mg(2+) ion via substrate during catalysis.</text>
</comment>
<comment type="function">
    <text evidence="11 12">Catalyzes the reversible conversion of 2-phosphoglycerate (2-PG) into phosphoenolpyruvate (PEP). It is essential for the degradation of carbohydrates via glycolysis.</text>
</comment>
<dbReference type="InterPro" id="IPR029017">
    <property type="entry name" value="Enolase-like_N"/>
</dbReference>
<evidence type="ECO:0000256" key="4">
    <source>
        <dbReference type="ARBA" id="ARBA00017068"/>
    </source>
</evidence>
<evidence type="ECO:0000256" key="1">
    <source>
        <dbReference type="ARBA" id="ARBA00005031"/>
    </source>
</evidence>
<evidence type="ECO:0000256" key="14">
    <source>
        <dbReference type="PIRSR" id="PIRSR001400-2"/>
    </source>
</evidence>
<dbReference type="PRINTS" id="PR00148">
    <property type="entry name" value="ENOLASE"/>
</dbReference>
<dbReference type="GO" id="GO:0005576">
    <property type="term" value="C:extracellular region"/>
    <property type="evidence" value="ECO:0007669"/>
    <property type="project" value="UniProtKB-SubCell"/>
</dbReference>
<dbReference type="SFLD" id="SFLDG00178">
    <property type="entry name" value="enolase"/>
    <property type="match status" value="1"/>
</dbReference>
<evidence type="ECO:0000259" key="16">
    <source>
        <dbReference type="SMART" id="SM01192"/>
    </source>
</evidence>
<comment type="cofactor">
    <cofactor evidence="15">
        <name>Mg(2+)</name>
        <dbReference type="ChEBI" id="CHEBI:18420"/>
    </cofactor>
    <text evidence="15">Mg(2+) is required for catalysis and for stabilizing the dimer.</text>
</comment>
<feature type="binding site" evidence="12">
    <location>
        <position position="390"/>
    </location>
    <ligand>
        <name>(2R)-2-phosphoglycerate</name>
        <dbReference type="ChEBI" id="CHEBI:58289"/>
    </ligand>
</feature>
<reference evidence="18 19" key="1">
    <citation type="submission" date="2019-06" db="EMBL/GenBank/DDBJ databases">
        <title>Genome sequencing of Zymomonas mobilis strains for genetic engineering and biofuel applications.</title>
        <authorList>
            <person name="Teravest M."/>
        </authorList>
    </citation>
    <scope>NUCLEOTIDE SEQUENCE [LARGE SCALE GENOMIC DNA]</scope>
    <source>
        <strain evidence="18 19">AN0101</strain>
    </source>
</reference>
<dbReference type="Proteomes" id="UP000316887">
    <property type="component" value="Unassembled WGS sequence"/>
</dbReference>
<evidence type="ECO:0000256" key="12">
    <source>
        <dbReference type="HAMAP-Rule" id="MF_00318"/>
    </source>
</evidence>
<feature type="binding site" evidence="14">
    <location>
        <begin position="366"/>
        <end position="369"/>
    </location>
    <ligand>
        <name>substrate</name>
    </ligand>
</feature>
<evidence type="ECO:0000256" key="9">
    <source>
        <dbReference type="ARBA" id="ARBA00023152"/>
    </source>
</evidence>
<evidence type="ECO:0000256" key="2">
    <source>
        <dbReference type="ARBA" id="ARBA00009604"/>
    </source>
</evidence>
<dbReference type="PANTHER" id="PTHR11902">
    <property type="entry name" value="ENOLASE"/>
    <property type="match status" value="1"/>
</dbReference>
<feature type="binding site" evidence="12">
    <location>
        <position position="369"/>
    </location>
    <ligand>
        <name>(2R)-2-phosphoglycerate</name>
        <dbReference type="ChEBI" id="CHEBI:58289"/>
    </ligand>
</feature>
<name>A0A542W2V1_ZYMMB</name>
<feature type="binding site" evidence="14">
    <location>
        <position position="155"/>
    </location>
    <ligand>
        <name>substrate</name>
    </ligand>
</feature>
<dbReference type="Pfam" id="PF03952">
    <property type="entry name" value="Enolase_N"/>
    <property type="match status" value="1"/>
</dbReference>
<keyword evidence="9 12" id="KW-0324">Glycolysis</keyword>
<gene>
    <name evidence="12" type="primary">eno</name>
    <name evidence="18" type="ORF">FBY58_1528</name>
</gene>
<feature type="active site" description="Proton donor" evidence="12 13">
    <location>
        <position position="205"/>
    </location>
</feature>
<dbReference type="InterPro" id="IPR036849">
    <property type="entry name" value="Enolase-like_C_sf"/>
</dbReference>
<evidence type="ECO:0000256" key="3">
    <source>
        <dbReference type="ARBA" id="ARBA00012058"/>
    </source>
</evidence>
<evidence type="ECO:0000259" key="17">
    <source>
        <dbReference type="SMART" id="SM01193"/>
    </source>
</evidence>
<comment type="catalytic activity">
    <reaction evidence="12">
        <text>(2R)-2-phosphoglycerate = phosphoenolpyruvate + H2O</text>
        <dbReference type="Rhea" id="RHEA:10164"/>
        <dbReference type="ChEBI" id="CHEBI:15377"/>
        <dbReference type="ChEBI" id="CHEBI:58289"/>
        <dbReference type="ChEBI" id="CHEBI:58702"/>
        <dbReference type="EC" id="4.2.1.11"/>
    </reaction>
</comment>
<dbReference type="HAMAP" id="MF_00318">
    <property type="entry name" value="Enolase"/>
    <property type="match status" value="1"/>
</dbReference>
<feature type="binding site" evidence="14">
    <location>
        <position position="390"/>
    </location>
    <ligand>
        <name>substrate</name>
    </ligand>
</feature>
<dbReference type="Gene3D" id="3.20.20.120">
    <property type="entry name" value="Enolase-like C-terminal domain"/>
    <property type="match status" value="1"/>
</dbReference>
<dbReference type="GO" id="GO:0004634">
    <property type="term" value="F:phosphopyruvate hydratase activity"/>
    <property type="evidence" value="ECO:0007669"/>
    <property type="project" value="UniProtKB-UniRule"/>
</dbReference>
<feature type="binding site" evidence="14">
    <location>
        <position position="314"/>
    </location>
    <ligand>
        <name>substrate</name>
    </ligand>
</feature>
<dbReference type="SUPFAM" id="SSF54826">
    <property type="entry name" value="Enolase N-terminal domain-like"/>
    <property type="match status" value="1"/>
</dbReference>
<feature type="binding site" evidence="12 15">
    <location>
        <position position="287"/>
    </location>
    <ligand>
        <name>Mg(2+)</name>
        <dbReference type="ChEBI" id="CHEBI:18420"/>
    </ligand>
</feature>
<dbReference type="Gene3D" id="3.30.390.10">
    <property type="entry name" value="Enolase-like, N-terminal domain"/>
    <property type="match status" value="1"/>
</dbReference>
<comment type="pathway">
    <text evidence="1 12">Carbohydrate degradation; glycolysis; pyruvate from D-glyceraldehyde 3-phosphate: step 4/5.</text>
</comment>
<dbReference type="PANTHER" id="PTHR11902:SF1">
    <property type="entry name" value="ENOLASE"/>
    <property type="match status" value="1"/>
</dbReference>
<dbReference type="PROSITE" id="PS00164">
    <property type="entry name" value="ENOLASE"/>
    <property type="match status" value="1"/>
</dbReference>
<dbReference type="GO" id="GO:0009986">
    <property type="term" value="C:cell surface"/>
    <property type="evidence" value="ECO:0007669"/>
    <property type="project" value="UniProtKB-SubCell"/>
</dbReference>
<protein>
    <recommendedName>
        <fullName evidence="4 12">Enolase</fullName>
        <ecNumber evidence="3 12">4.2.1.11</ecNumber>
    </recommendedName>
    <alternativeName>
        <fullName evidence="12">2-phospho-D-glycerate hydro-lyase</fullName>
    </alternativeName>
    <alternativeName>
        <fullName evidence="12">2-phosphoglycerate dehydratase</fullName>
    </alternativeName>
</protein>
<keyword evidence="8 12" id="KW-0460">Magnesium</keyword>
<dbReference type="EMBL" id="VFOF01000001">
    <property type="protein sequence ID" value="TQL17915.1"/>
    <property type="molecule type" value="Genomic_DNA"/>
</dbReference>
<dbReference type="UniPathway" id="UPA00109">
    <property type="reaction ID" value="UER00187"/>
</dbReference>
<dbReference type="FunFam" id="3.30.390.10:FF:000001">
    <property type="entry name" value="Enolase"/>
    <property type="match status" value="1"/>
</dbReference>
<dbReference type="InterPro" id="IPR020810">
    <property type="entry name" value="Enolase_C"/>
</dbReference>
<feature type="binding site" evidence="12">
    <location>
        <position position="368"/>
    </location>
    <ligand>
        <name>(2R)-2-phosphoglycerate</name>
        <dbReference type="ChEBI" id="CHEBI:58289"/>
    </ligand>
</feature>
<comment type="caution">
    <text evidence="18">The sequence shown here is derived from an EMBL/GenBank/DDBJ whole genome shotgun (WGS) entry which is preliminary data.</text>
</comment>
<feature type="binding site" evidence="12 15">
    <location>
        <position position="242"/>
    </location>
    <ligand>
        <name>Mg(2+)</name>
        <dbReference type="ChEBI" id="CHEBI:18420"/>
    </ligand>
</feature>
<proteinExistence type="inferred from homology"/>
<dbReference type="FunFam" id="3.20.20.120:FF:000001">
    <property type="entry name" value="Enolase"/>
    <property type="match status" value="1"/>
</dbReference>
<evidence type="ECO:0000256" key="15">
    <source>
        <dbReference type="PIRSR" id="PIRSR001400-3"/>
    </source>
</evidence>
<dbReference type="GO" id="GO:0000287">
    <property type="term" value="F:magnesium ion binding"/>
    <property type="evidence" value="ECO:0007669"/>
    <property type="project" value="UniProtKB-UniRule"/>
</dbReference>
<dbReference type="SMART" id="SM01193">
    <property type="entry name" value="Enolase_N"/>
    <property type="match status" value="1"/>
</dbReference>
<keyword evidence="5 12" id="KW-0963">Cytoplasm</keyword>
<dbReference type="SMART" id="SM01192">
    <property type="entry name" value="Enolase_C"/>
    <property type="match status" value="1"/>
</dbReference>
<feature type="domain" description="Enolase C-terminal TIM barrel" evidence="16">
    <location>
        <begin position="139"/>
        <end position="427"/>
    </location>
</feature>
<feature type="binding site" evidence="14">
    <location>
        <position position="287"/>
    </location>
    <ligand>
        <name>substrate</name>
    </ligand>
</feature>
<dbReference type="PIRSF" id="PIRSF001400">
    <property type="entry name" value="Enolase"/>
    <property type="match status" value="1"/>
</dbReference>
<dbReference type="RefSeq" id="WP_141920367.1">
    <property type="nucleotide sequence ID" value="NZ_VFOF01000001.1"/>
</dbReference>
<dbReference type="OrthoDB" id="9804716at2"/>